<proteinExistence type="inferred from homology"/>
<dbReference type="Pfam" id="PF02896">
    <property type="entry name" value="PEP-utilizers_C"/>
    <property type="match status" value="1"/>
</dbReference>
<dbReference type="InterPro" id="IPR000121">
    <property type="entry name" value="PEP_util_C"/>
</dbReference>
<comment type="cofactor">
    <cofactor evidence="2 17 20">
        <name>Mg(2+)</name>
        <dbReference type="ChEBI" id="CHEBI:18420"/>
    </cofactor>
</comment>
<dbReference type="EMBL" id="FOSR01000003">
    <property type="protein sequence ID" value="SFK53313.1"/>
    <property type="molecule type" value="Genomic_DNA"/>
</dbReference>
<dbReference type="NCBIfam" id="TIGR01417">
    <property type="entry name" value="PTS_I_fam"/>
    <property type="match status" value="1"/>
</dbReference>
<feature type="domain" description="PEP-utilising enzyme C-terminal" evidence="23">
    <location>
        <begin position="285"/>
        <end position="573"/>
    </location>
</feature>
<feature type="domain" description="Phosphotransferase system enzyme I N-terminal" evidence="24">
    <location>
        <begin position="34"/>
        <end position="156"/>
    </location>
</feature>
<keyword evidence="26" id="KW-1185">Reference proteome</keyword>
<feature type="binding site" evidence="19">
    <location>
        <position position="364"/>
    </location>
    <ligand>
        <name>phosphoenolpyruvate</name>
        <dbReference type="ChEBI" id="CHEBI:58702"/>
    </ligand>
</feature>
<evidence type="ECO:0000256" key="20">
    <source>
        <dbReference type="PIRSR" id="PIRSR000732-3"/>
    </source>
</evidence>
<dbReference type="InterPro" id="IPR040442">
    <property type="entry name" value="Pyrv_kinase-like_dom_sf"/>
</dbReference>
<dbReference type="InterPro" id="IPR036618">
    <property type="entry name" value="PtsI_HPr-bd_sf"/>
</dbReference>
<dbReference type="InterPro" id="IPR023151">
    <property type="entry name" value="PEP_util_CS"/>
</dbReference>
<keyword evidence="10 17" id="KW-0762">Sugar transport</keyword>
<protein>
    <recommendedName>
        <fullName evidence="7 17">Phosphoenolpyruvate-protein phosphotransferase</fullName>
        <ecNumber evidence="6 17">2.7.3.9</ecNumber>
    </recommendedName>
    <alternativeName>
        <fullName evidence="16 17">Phosphotransferase system, enzyme I</fullName>
    </alternativeName>
</protein>
<keyword evidence="12 17" id="KW-0598">Phosphotransferase system</keyword>
<feature type="binding site" evidence="19">
    <location>
        <position position="328"/>
    </location>
    <ligand>
        <name>phosphoenolpyruvate</name>
        <dbReference type="ChEBI" id="CHEBI:58702"/>
    </ligand>
</feature>
<dbReference type="EC" id="2.7.3.9" evidence="6 17"/>
<name>A0A1I4AAH9_9GAMM</name>
<comment type="subcellular location">
    <subcellularLocation>
        <location evidence="4 17">Cytoplasm</location>
    </subcellularLocation>
</comment>
<comment type="catalytic activity">
    <reaction evidence="1 17">
        <text>L-histidyl-[protein] + phosphoenolpyruvate = N(pros)-phospho-L-histidyl-[protein] + pyruvate</text>
        <dbReference type="Rhea" id="RHEA:23880"/>
        <dbReference type="Rhea" id="RHEA-COMP:9745"/>
        <dbReference type="Rhea" id="RHEA-COMP:9746"/>
        <dbReference type="ChEBI" id="CHEBI:15361"/>
        <dbReference type="ChEBI" id="CHEBI:29979"/>
        <dbReference type="ChEBI" id="CHEBI:58702"/>
        <dbReference type="ChEBI" id="CHEBI:64837"/>
        <dbReference type="EC" id="2.7.3.9"/>
    </reaction>
</comment>
<dbReference type="GO" id="GO:0046872">
    <property type="term" value="F:metal ion binding"/>
    <property type="evidence" value="ECO:0007669"/>
    <property type="project" value="UniProtKB-KW"/>
</dbReference>
<evidence type="ECO:0000256" key="9">
    <source>
        <dbReference type="ARBA" id="ARBA00022490"/>
    </source>
</evidence>
<evidence type="ECO:0000256" key="1">
    <source>
        <dbReference type="ARBA" id="ARBA00000683"/>
    </source>
</evidence>
<dbReference type="InterPro" id="IPR008279">
    <property type="entry name" value="PEP-util_enz_mobile_dom"/>
</dbReference>
<dbReference type="InterPro" id="IPR050499">
    <property type="entry name" value="PEP-utilizing_PTS_enzyme"/>
</dbReference>
<dbReference type="Gene3D" id="3.50.30.10">
    <property type="entry name" value="Phosphohistidine domain"/>
    <property type="match status" value="1"/>
</dbReference>
<feature type="domain" description="PEP-utilising enzyme mobile" evidence="22">
    <location>
        <begin position="187"/>
        <end position="257"/>
    </location>
</feature>
<keyword evidence="21" id="KW-0175">Coiled coil</keyword>
<dbReference type="PRINTS" id="PR01736">
    <property type="entry name" value="PHPHTRNFRASE"/>
</dbReference>
<dbReference type="Gene3D" id="1.10.274.10">
    <property type="entry name" value="PtsI, HPr-binding domain"/>
    <property type="match status" value="1"/>
</dbReference>
<evidence type="ECO:0000259" key="22">
    <source>
        <dbReference type="Pfam" id="PF00391"/>
    </source>
</evidence>
<dbReference type="InterPro" id="IPR006318">
    <property type="entry name" value="PTS_EI-like"/>
</dbReference>
<evidence type="ECO:0000256" key="19">
    <source>
        <dbReference type="PIRSR" id="PIRSR000732-2"/>
    </source>
</evidence>
<dbReference type="AlphaFoldDB" id="A0A1I4AAH9"/>
<evidence type="ECO:0000256" key="13">
    <source>
        <dbReference type="ARBA" id="ARBA00022723"/>
    </source>
</evidence>
<organism evidence="25 26">
    <name type="scientific">Rhodanobacter glycinis</name>
    <dbReference type="NCBI Taxonomy" id="582702"/>
    <lineage>
        <taxon>Bacteria</taxon>
        <taxon>Pseudomonadati</taxon>
        <taxon>Pseudomonadota</taxon>
        <taxon>Gammaproteobacteria</taxon>
        <taxon>Lysobacterales</taxon>
        <taxon>Rhodanobacteraceae</taxon>
        <taxon>Rhodanobacter</taxon>
    </lineage>
</organism>
<accession>A0A1I4AAH9</accession>
<dbReference type="PANTHER" id="PTHR46244">
    <property type="entry name" value="PHOSPHOENOLPYRUVATE-PROTEIN PHOSPHOTRANSFERASE"/>
    <property type="match status" value="1"/>
</dbReference>
<feature type="binding site" evidence="20">
    <location>
        <position position="488"/>
    </location>
    <ligand>
        <name>Mg(2+)</name>
        <dbReference type="ChEBI" id="CHEBI:18420"/>
    </ligand>
</feature>
<dbReference type="InterPro" id="IPR015813">
    <property type="entry name" value="Pyrv/PenolPyrv_kinase-like_dom"/>
</dbReference>
<dbReference type="SUPFAM" id="SSF52009">
    <property type="entry name" value="Phosphohistidine domain"/>
    <property type="match status" value="1"/>
</dbReference>
<dbReference type="GO" id="GO:0008965">
    <property type="term" value="F:phosphoenolpyruvate-protein phosphotransferase activity"/>
    <property type="evidence" value="ECO:0007669"/>
    <property type="project" value="UniProtKB-EC"/>
</dbReference>
<evidence type="ECO:0000256" key="4">
    <source>
        <dbReference type="ARBA" id="ARBA00004496"/>
    </source>
</evidence>
<reference evidence="26" key="1">
    <citation type="submission" date="2016-10" db="EMBL/GenBank/DDBJ databases">
        <authorList>
            <person name="Varghese N."/>
            <person name="Submissions S."/>
        </authorList>
    </citation>
    <scope>NUCLEOTIDE SEQUENCE [LARGE SCALE GENOMIC DNA]</scope>
    <source>
        <strain evidence="26">MO64</strain>
    </source>
</reference>
<keyword evidence="13 17" id="KW-0479">Metal-binding</keyword>
<dbReference type="InterPro" id="IPR036637">
    <property type="entry name" value="Phosphohistidine_dom_sf"/>
</dbReference>
<feature type="active site" description="Proton donor" evidence="18">
    <location>
        <position position="535"/>
    </location>
</feature>
<evidence type="ECO:0000256" key="11">
    <source>
        <dbReference type="ARBA" id="ARBA00022679"/>
    </source>
</evidence>
<dbReference type="GO" id="GO:0009401">
    <property type="term" value="P:phosphoenolpyruvate-dependent sugar phosphotransferase system"/>
    <property type="evidence" value="ECO:0007669"/>
    <property type="project" value="UniProtKB-KW"/>
</dbReference>
<dbReference type="PROSITE" id="PS00742">
    <property type="entry name" value="PEP_ENZYMES_2"/>
    <property type="match status" value="1"/>
</dbReference>
<feature type="binding site" evidence="19">
    <location>
        <begin position="487"/>
        <end position="488"/>
    </location>
    <ligand>
        <name>phosphoenolpyruvate</name>
        <dbReference type="ChEBI" id="CHEBI:58702"/>
    </ligand>
</feature>
<evidence type="ECO:0000256" key="6">
    <source>
        <dbReference type="ARBA" id="ARBA00012232"/>
    </source>
</evidence>
<evidence type="ECO:0000259" key="23">
    <source>
        <dbReference type="Pfam" id="PF02896"/>
    </source>
</evidence>
<evidence type="ECO:0000256" key="15">
    <source>
        <dbReference type="ARBA" id="ARBA00022842"/>
    </source>
</evidence>
<dbReference type="Proteomes" id="UP000198725">
    <property type="component" value="Unassembled WGS sequence"/>
</dbReference>
<evidence type="ECO:0000256" key="21">
    <source>
        <dbReference type="SAM" id="Coils"/>
    </source>
</evidence>
<dbReference type="Pfam" id="PF00391">
    <property type="entry name" value="PEP-utilizers"/>
    <property type="match status" value="1"/>
</dbReference>
<evidence type="ECO:0000256" key="12">
    <source>
        <dbReference type="ARBA" id="ARBA00022683"/>
    </source>
</evidence>
<dbReference type="SUPFAM" id="SSF51621">
    <property type="entry name" value="Phosphoenolpyruvate/pyruvate domain"/>
    <property type="match status" value="1"/>
</dbReference>
<evidence type="ECO:0000256" key="3">
    <source>
        <dbReference type="ARBA" id="ARBA00002728"/>
    </source>
</evidence>
<evidence type="ECO:0000256" key="18">
    <source>
        <dbReference type="PIRSR" id="PIRSR000732-1"/>
    </source>
</evidence>
<gene>
    <name evidence="25" type="ORF">SAMN05192579_103330</name>
</gene>
<keyword evidence="8 17" id="KW-0813">Transport</keyword>
<dbReference type="Gene3D" id="3.20.20.60">
    <property type="entry name" value="Phosphoenolpyruvate-binding domains"/>
    <property type="match status" value="1"/>
</dbReference>
<evidence type="ECO:0000313" key="26">
    <source>
        <dbReference type="Proteomes" id="UP000198725"/>
    </source>
</evidence>
<keyword evidence="9 17" id="KW-0963">Cytoplasm</keyword>
<evidence type="ECO:0000256" key="17">
    <source>
        <dbReference type="PIRNR" id="PIRNR000732"/>
    </source>
</evidence>
<evidence type="ECO:0000256" key="5">
    <source>
        <dbReference type="ARBA" id="ARBA00007837"/>
    </source>
</evidence>
<dbReference type="GO" id="GO:0005737">
    <property type="term" value="C:cytoplasm"/>
    <property type="evidence" value="ECO:0007669"/>
    <property type="project" value="UniProtKB-SubCell"/>
</dbReference>
<dbReference type="Pfam" id="PF05524">
    <property type="entry name" value="PEP-utilisers_N"/>
    <property type="match status" value="1"/>
</dbReference>
<evidence type="ECO:0000259" key="24">
    <source>
        <dbReference type="Pfam" id="PF05524"/>
    </source>
</evidence>
<dbReference type="GO" id="GO:0016301">
    <property type="term" value="F:kinase activity"/>
    <property type="evidence" value="ECO:0007669"/>
    <property type="project" value="UniProtKB-KW"/>
</dbReference>
<keyword evidence="25" id="KW-0670">Pyruvate</keyword>
<keyword evidence="15 17" id="KW-0460">Magnesium</keyword>
<feature type="binding site" evidence="20">
    <location>
        <position position="464"/>
    </location>
    <ligand>
        <name>Mg(2+)</name>
        <dbReference type="ChEBI" id="CHEBI:18420"/>
    </ligand>
</feature>
<dbReference type="InterPro" id="IPR008731">
    <property type="entry name" value="PTS_EIN"/>
</dbReference>
<evidence type="ECO:0000256" key="14">
    <source>
        <dbReference type="ARBA" id="ARBA00022777"/>
    </source>
</evidence>
<comment type="function">
    <text evidence="3 17">General (non sugar-specific) component of the phosphoenolpyruvate-dependent sugar phosphotransferase system (sugar PTS). This major carbohydrate active-transport system catalyzes the phosphorylation of incoming sugar substrates concomitantly with their translocation across the cell membrane. Enzyme I transfers the phosphoryl group from phosphoenolpyruvate (PEP) to the phosphoryl carrier protein (HPr).</text>
</comment>
<evidence type="ECO:0000313" key="25">
    <source>
        <dbReference type="EMBL" id="SFK53313.1"/>
    </source>
</evidence>
<feature type="binding site" evidence="19">
    <location>
        <position position="498"/>
    </location>
    <ligand>
        <name>phosphoenolpyruvate</name>
        <dbReference type="ChEBI" id="CHEBI:58702"/>
    </ligand>
</feature>
<feature type="active site" description="Tele-phosphohistidine intermediate" evidence="18">
    <location>
        <position position="221"/>
    </location>
</feature>
<keyword evidence="11 17" id="KW-0808">Transferase</keyword>
<dbReference type="SUPFAM" id="SSF47831">
    <property type="entry name" value="Enzyme I of the PEP:sugar phosphotransferase system HPr-binding (sub)domain"/>
    <property type="match status" value="1"/>
</dbReference>
<evidence type="ECO:0000256" key="16">
    <source>
        <dbReference type="ARBA" id="ARBA00033235"/>
    </source>
</evidence>
<dbReference type="InterPro" id="IPR024692">
    <property type="entry name" value="PTS_EI"/>
</dbReference>
<evidence type="ECO:0000256" key="7">
    <source>
        <dbReference type="ARBA" id="ARBA00016544"/>
    </source>
</evidence>
<comment type="similarity">
    <text evidence="5 17">Belongs to the PEP-utilizing enzyme family.</text>
</comment>
<evidence type="ECO:0000256" key="8">
    <source>
        <dbReference type="ARBA" id="ARBA00022448"/>
    </source>
</evidence>
<evidence type="ECO:0000256" key="10">
    <source>
        <dbReference type="ARBA" id="ARBA00022597"/>
    </source>
</evidence>
<evidence type="ECO:0000256" key="2">
    <source>
        <dbReference type="ARBA" id="ARBA00001946"/>
    </source>
</evidence>
<dbReference type="PANTHER" id="PTHR46244:SF3">
    <property type="entry name" value="PHOSPHOENOLPYRUVATE-PROTEIN PHOSPHOTRANSFERASE"/>
    <property type="match status" value="1"/>
</dbReference>
<feature type="coiled-coil region" evidence="21">
    <location>
        <begin position="70"/>
        <end position="97"/>
    </location>
</feature>
<dbReference type="PIRSF" id="PIRSF000732">
    <property type="entry name" value="PTS_enzyme_I"/>
    <property type="match status" value="1"/>
</dbReference>
<sequence length="610" mass="66240">MHAEPRSFAVAPFAGPRLACTPCWGTAMRHILPGTIAARGMTLGRARLVQPSRYAVDTRPLADDEIESELTRLHLALDTARQELRELRGKLHGALAREVNEFIDAHSLLLDDPELLRGLDDLVKVGHYRPGAALKKQRDKLAAVFEAMDDPYLRSRKEDIDQVIARVISALQRQTSVEERKLAARVGEILIADTIAPADMAHLAGNGLLGVVASSGSPYSHSAILARSLGLPMLVGTRDALANIHDDDLILLDAERGDAIVHPTAQDLARYRAWQRESALEGRRLATLANAPTRTRDGIDVRLLGNAESVADVALARSRGADGVGLYRTEFLFLRHKGLPSEDEQFIAYRDLVLGMGGLPVTIRTLDLGADKADAAGLALRGEDNPALGVRGVRLSLRYPAVFTTQIRAILRAACYGPLRVLVPMVTQPDELIAVRTLFKLARADLKRENVDLPEKLPLGAMIEVPAAALNVRALLDHADFLAIGTNDLAQYVLAADRGNDALENIYNPLQPALLRLIAYVIASGRRAGKPVSLCGEIGGDTRFTALLLALGLAEFSMHPGQLLHVRDRIAALDHAALRHRAPSLLRAHTHEDVETLLTHLDPGFAPSRA</sequence>
<keyword evidence="14 17" id="KW-0418">Kinase</keyword>